<evidence type="ECO:0000313" key="1">
    <source>
        <dbReference type="EMBL" id="RKP59280.1"/>
    </source>
</evidence>
<evidence type="ECO:0000313" key="2">
    <source>
        <dbReference type="Proteomes" id="UP000270342"/>
    </source>
</evidence>
<dbReference type="AlphaFoldDB" id="A0A494YBX2"/>
<dbReference type="Proteomes" id="UP000270342">
    <property type="component" value="Unassembled WGS sequence"/>
</dbReference>
<evidence type="ECO:0008006" key="3">
    <source>
        <dbReference type="Google" id="ProtNLM"/>
    </source>
</evidence>
<dbReference type="EMBL" id="RBZU01000001">
    <property type="protein sequence ID" value="RKP59280.1"/>
    <property type="molecule type" value="Genomic_DNA"/>
</dbReference>
<sequence length="145" mass="16034">MFQVVTATDLLQNLAVAVPSDLALLQFSEAHDMASILQVGNRWRAQIRKRGQSIAKTFRTKGAAEQWAREREVEIDNGSGVACEPSTTLKVLIAAYREARANSGRPVAPKSNEHYVLNRLDDALGKTIAARLSTQDIVRFARARM</sequence>
<keyword evidence="2" id="KW-1185">Reference proteome</keyword>
<accession>A0A494YBX2</accession>
<name>A0A494YBX2_9BURK</name>
<organism evidence="1 2">
    <name type="scientific">Pararobbsia silviterrae</name>
    <dbReference type="NCBI Taxonomy" id="1792498"/>
    <lineage>
        <taxon>Bacteria</taxon>
        <taxon>Pseudomonadati</taxon>
        <taxon>Pseudomonadota</taxon>
        <taxon>Betaproteobacteria</taxon>
        <taxon>Burkholderiales</taxon>
        <taxon>Burkholderiaceae</taxon>
        <taxon>Pararobbsia</taxon>
    </lineage>
</organism>
<reference evidence="1 2" key="1">
    <citation type="submission" date="2018-10" db="EMBL/GenBank/DDBJ databases">
        <title>Robbsia sp. DHC34, isolated from soil.</title>
        <authorList>
            <person name="Gao Z.-H."/>
            <person name="Qiu L.-H."/>
        </authorList>
    </citation>
    <scope>NUCLEOTIDE SEQUENCE [LARGE SCALE GENOMIC DNA]</scope>
    <source>
        <strain evidence="1 2">DHC34</strain>
    </source>
</reference>
<gene>
    <name evidence="1" type="ORF">D7S86_05200</name>
</gene>
<proteinExistence type="predicted"/>
<protein>
    <recommendedName>
        <fullName evidence="3">Integrase</fullName>
    </recommendedName>
</protein>
<comment type="caution">
    <text evidence="1">The sequence shown here is derived from an EMBL/GenBank/DDBJ whole genome shotgun (WGS) entry which is preliminary data.</text>
</comment>